<sequence>MPSSFAEPGIVRFDVKFVHQVFTILLPSNGTVDDLKVEIQRQTSIPVALQKLTSKGVLLKDDSATLHSLNRRLFLVGSTREEAAAVASAKPLPEKRHTFNPPKLPNTPAKASIYKFSFLSVIESHPQSDKAMEILKRLQNDRGIQEIMDRHHWTVGHLTELDPAQYTMHNSKILGLNQNNGQTILLRLRTDNYQGFRHFKGIRATLLHELVHNEINEHNERFYALLKVLEKEVIDLDPWGGKGHDLGGEFYNPDEGGLIGGSYTLGGMVSTTGDERSARLNAALMRQNQDKKQDK</sequence>
<dbReference type="STRING" id="1198029.A0A1U7LGP0"/>
<dbReference type="Proteomes" id="UP000186594">
    <property type="component" value="Unassembled WGS sequence"/>
</dbReference>
<dbReference type="GO" id="GO:0046914">
    <property type="term" value="F:transition metal ion binding"/>
    <property type="evidence" value="ECO:0007669"/>
    <property type="project" value="EnsemblFungi"/>
</dbReference>
<comment type="caution">
    <text evidence="3">The sequence shown here is derived from an EMBL/GenBank/DDBJ whole genome shotgun (WGS) entry which is preliminary data.</text>
</comment>
<dbReference type="PROSITE" id="PS50053">
    <property type="entry name" value="UBIQUITIN_2"/>
    <property type="match status" value="1"/>
</dbReference>
<evidence type="ECO:0000313" key="4">
    <source>
        <dbReference type="Proteomes" id="UP000186594"/>
    </source>
</evidence>
<dbReference type="PANTHER" id="PTHR47795:SF1">
    <property type="entry name" value="DNA-DEPENDENT METALLOPROTEASE WSS1 HOMOLOG 2"/>
    <property type="match status" value="1"/>
</dbReference>
<dbReference type="GO" id="GO:0070628">
    <property type="term" value="F:proteasome binding"/>
    <property type="evidence" value="ECO:0007669"/>
    <property type="project" value="EnsemblFungi"/>
</dbReference>
<feature type="domain" description="Ubiquitin-like" evidence="1">
    <location>
        <begin position="11"/>
        <end position="70"/>
    </location>
</feature>
<feature type="domain" description="WLM" evidence="2">
    <location>
        <begin position="107"/>
        <end position="288"/>
    </location>
</feature>
<dbReference type="GO" id="GO:0006281">
    <property type="term" value="P:DNA repair"/>
    <property type="evidence" value="ECO:0007669"/>
    <property type="project" value="EnsemblFungi"/>
</dbReference>
<reference evidence="3 4" key="1">
    <citation type="submission" date="2016-04" db="EMBL/GenBank/DDBJ databases">
        <title>Evolutionary innovation and constraint leading to complex multicellularity in the Ascomycota.</title>
        <authorList>
            <person name="Cisse O."/>
            <person name="Nguyen A."/>
            <person name="Hewitt D.A."/>
            <person name="Jedd G."/>
            <person name="Stajich J.E."/>
        </authorList>
    </citation>
    <scope>NUCLEOTIDE SEQUENCE [LARGE SCALE GENOMIC DNA]</scope>
    <source>
        <strain evidence="3 4">DAH-3</strain>
    </source>
</reference>
<dbReference type="SUPFAM" id="SSF54236">
    <property type="entry name" value="Ubiquitin-like"/>
    <property type="match status" value="1"/>
</dbReference>
<dbReference type="PROSITE" id="PS51397">
    <property type="entry name" value="WLM"/>
    <property type="match status" value="1"/>
</dbReference>
<dbReference type="AlphaFoldDB" id="A0A1U7LGP0"/>
<organism evidence="3 4">
    <name type="scientific">Neolecta irregularis (strain DAH-3)</name>
    <dbReference type="NCBI Taxonomy" id="1198029"/>
    <lineage>
        <taxon>Eukaryota</taxon>
        <taxon>Fungi</taxon>
        <taxon>Dikarya</taxon>
        <taxon>Ascomycota</taxon>
        <taxon>Taphrinomycotina</taxon>
        <taxon>Neolectales</taxon>
        <taxon>Neolectaceae</taxon>
        <taxon>Neolecta</taxon>
    </lineage>
</organism>
<dbReference type="GO" id="GO:0003697">
    <property type="term" value="F:single-stranded DNA binding"/>
    <property type="evidence" value="ECO:0007669"/>
    <property type="project" value="EnsemblFungi"/>
</dbReference>
<dbReference type="Pfam" id="PF00240">
    <property type="entry name" value="ubiquitin"/>
    <property type="match status" value="1"/>
</dbReference>
<dbReference type="GO" id="GO:0006508">
    <property type="term" value="P:proteolysis"/>
    <property type="evidence" value="ECO:0007669"/>
    <property type="project" value="UniProtKB-KW"/>
</dbReference>
<dbReference type="GO" id="GO:0008237">
    <property type="term" value="F:metallopeptidase activity"/>
    <property type="evidence" value="ECO:0007669"/>
    <property type="project" value="UniProtKB-KW"/>
</dbReference>
<dbReference type="EMBL" id="LXFE01004239">
    <property type="protein sequence ID" value="OLL21817.1"/>
    <property type="molecule type" value="Genomic_DNA"/>
</dbReference>
<dbReference type="InterPro" id="IPR000626">
    <property type="entry name" value="Ubiquitin-like_dom"/>
</dbReference>
<evidence type="ECO:0000259" key="1">
    <source>
        <dbReference type="PROSITE" id="PS50053"/>
    </source>
</evidence>
<keyword evidence="4" id="KW-1185">Reference proteome</keyword>
<proteinExistence type="predicted"/>
<dbReference type="OMA" id="GMQKHPF"/>
<gene>
    <name evidence="3" type="ORF">NEOLI_001034</name>
</gene>
<evidence type="ECO:0000259" key="2">
    <source>
        <dbReference type="PROSITE" id="PS51397"/>
    </source>
</evidence>
<name>A0A1U7LGP0_NEOID</name>
<keyword evidence="3" id="KW-0645">Protease</keyword>
<dbReference type="GO" id="GO:0003690">
    <property type="term" value="F:double-stranded DNA binding"/>
    <property type="evidence" value="ECO:0007669"/>
    <property type="project" value="EnsemblFungi"/>
</dbReference>
<protein>
    <submittedName>
        <fullName evidence="3">Ubiquitin and WLM domain-containing metalloprotease</fullName>
    </submittedName>
</protein>
<dbReference type="Pfam" id="PF08325">
    <property type="entry name" value="WLM"/>
    <property type="match status" value="1"/>
</dbReference>
<accession>A0A1U7LGP0</accession>
<dbReference type="Gene3D" id="3.10.20.90">
    <property type="entry name" value="Phosphatidylinositol 3-kinase Catalytic Subunit, Chain A, domain 1"/>
    <property type="match status" value="1"/>
</dbReference>
<dbReference type="OrthoDB" id="49605at2759"/>
<keyword evidence="3" id="KW-0378">Hydrolase</keyword>
<keyword evidence="3" id="KW-0482">Metalloprotease</keyword>
<dbReference type="InterPro" id="IPR013536">
    <property type="entry name" value="WLM_dom"/>
</dbReference>
<evidence type="ECO:0000313" key="3">
    <source>
        <dbReference type="EMBL" id="OLL21817.1"/>
    </source>
</evidence>
<dbReference type="PANTHER" id="PTHR47795">
    <property type="entry name" value="UBIQUITIN AND WLM DOMAIN-CONTAINING METALLOPROTEASE SPCC1442.07C"/>
    <property type="match status" value="1"/>
</dbReference>
<dbReference type="InterPro" id="IPR029071">
    <property type="entry name" value="Ubiquitin-like_domsf"/>
</dbReference>